<dbReference type="Pfam" id="PF02518">
    <property type="entry name" value="HATPase_c"/>
    <property type="match status" value="1"/>
</dbReference>
<keyword evidence="8" id="KW-0902">Two-component regulatory system</keyword>
<keyword evidence="3" id="KW-0597">Phosphoprotein</keyword>
<sequence>MSERQRVLADAALGIATSAVVAVAIAMDLGGARAPDPVAYLFAAGLGALMFVRRRFPVLALTATAAGLLAYYAAGYPPVGLALPVSAALYSAAEAGRPAVAAATAAGLVLVSTFFRLRQGENPDYLLGFELASTIGLMLSAITLGSTVRATRLLRAEQRRTARQAAAEREWEARRRVEEERLRIARDLHDVVGHTLAVVSVQASVATEALDDDPAAVRSALAAIRRAGDEAVNDLRTTLGLLTRDDAGRAPAGSLRHLDPLIASTALDVTVSTDGDPVPLPAVVDTTAYRIVQEALTNCLRHARASRAEVRLRYEPDRLRISVRDDGVGAELPVRGGHGLDGMRERAVLLGGSVTLESRPGAGFLVDASLPVEPR</sequence>
<keyword evidence="5" id="KW-0547">Nucleotide-binding</keyword>
<name>A0ABU0EQM6_9PSEU</name>
<dbReference type="CDD" id="cd16917">
    <property type="entry name" value="HATPase_UhpB-NarQ-NarX-like"/>
    <property type="match status" value="1"/>
</dbReference>
<dbReference type="PANTHER" id="PTHR24421">
    <property type="entry name" value="NITRATE/NITRITE SENSOR PROTEIN NARX-RELATED"/>
    <property type="match status" value="1"/>
</dbReference>
<feature type="transmembrane region" description="Helical" evidence="9">
    <location>
        <begin position="68"/>
        <end position="93"/>
    </location>
</feature>
<evidence type="ECO:0000256" key="7">
    <source>
        <dbReference type="ARBA" id="ARBA00022840"/>
    </source>
</evidence>
<evidence type="ECO:0000256" key="3">
    <source>
        <dbReference type="ARBA" id="ARBA00022553"/>
    </source>
</evidence>
<accession>A0ABU0EQM6</accession>
<dbReference type="InterPro" id="IPR036890">
    <property type="entry name" value="HATPase_C_sf"/>
</dbReference>
<evidence type="ECO:0000256" key="5">
    <source>
        <dbReference type="ARBA" id="ARBA00022741"/>
    </source>
</evidence>
<evidence type="ECO:0000256" key="2">
    <source>
        <dbReference type="ARBA" id="ARBA00012438"/>
    </source>
</evidence>
<feature type="domain" description="Histidine kinase/HSP90-like ATPase" evidence="10">
    <location>
        <begin position="283"/>
        <end position="374"/>
    </location>
</feature>
<keyword evidence="4" id="KW-0808">Transferase</keyword>
<feature type="transmembrane region" description="Helical" evidence="9">
    <location>
        <begin position="38"/>
        <end position="56"/>
    </location>
</feature>
<comment type="catalytic activity">
    <reaction evidence="1">
        <text>ATP + protein L-histidine = ADP + protein N-phospho-L-histidine.</text>
        <dbReference type="EC" id="2.7.13.3"/>
    </reaction>
</comment>
<proteinExistence type="predicted"/>
<organism evidence="11 12">
    <name type="scientific">Amycolatopsis thermophila</name>
    <dbReference type="NCBI Taxonomy" id="206084"/>
    <lineage>
        <taxon>Bacteria</taxon>
        <taxon>Bacillati</taxon>
        <taxon>Actinomycetota</taxon>
        <taxon>Actinomycetes</taxon>
        <taxon>Pseudonocardiales</taxon>
        <taxon>Pseudonocardiaceae</taxon>
        <taxon>Amycolatopsis</taxon>
    </lineage>
</organism>
<dbReference type="InterPro" id="IPR011712">
    <property type="entry name" value="Sig_transdc_His_kin_sub3_dim/P"/>
</dbReference>
<evidence type="ECO:0000259" key="10">
    <source>
        <dbReference type="SMART" id="SM00387"/>
    </source>
</evidence>
<dbReference type="Gene3D" id="3.30.565.10">
    <property type="entry name" value="Histidine kinase-like ATPase, C-terminal domain"/>
    <property type="match status" value="1"/>
</dbReference>
<dbReference type="EC" id="2.7.13.3" evidence="2"/>
<keyword evidence="9" id="KW-0472">Membrane</keyword>
<protein>
    <recommendedName>
        <fullName evidence="2">histidine kinase</fullName>
        <ecNumber evidence="2">2.7.13.3</ecNumber>
    </recommendedName>
</protein>
<evidence type="ECO:0000256" key="1">
    <source>
        <dbReference type="ARBA" id="ARBA00000085"/>
    </source>
</evidence>
<reference evidence="11 12" key="1">
    <citation type="submission" date="2023-07" db="EMBL/GenBank/DDBJ databases">
        <title>Sequencing the genomes of 1000 actinobacteria strains.</title>
        <authorList>
            <person name="Klenk H.-P."/>
        </authorList>
    </citation>
    <scope>NUCLEOTIDE SEQUENCE [LARGE SCALE GENOMIC DNA]</scope>
    <source>
        <strain evidence="11 12">DSM 45805</strain>
    </source>
</reference>
<comment type="caution">
    <text evidence="11">The sequence shown here is derived from an EMBL/GenBank/DDBJ whole genome shotgun (WGS) entry which is preliminary data.</text>
</comment>
<feature type="transmembrane region" description="Helical" evidence="9">
    <location>
        <begin position="7"/>
        <end position="26"/>
    </location>
</feature>
<dbReference type="EMBL" id="JAUSUT010000001">
    <property type="protein sequence ID" value="MDQ0377600.1"/>
    <property type="molecule type" value="Genomic_DNA"/>
</dbReference>
<dbReference type="SUPFAM" id="SSF55874">
    <property type="entry name" value="ATPase domain of HSP90 chaperone/DNA topoisomerase II/histidine kinase"/>
    <property type="match status" value="1"/>
</dbReference>
<keyword evidence="6 11" id="KW-0418">Kinase</keyword>
<dbReference type="PANTHER" id="PTHR24421:SF10">
    <property type="entry name" value="NITRATE_NITRITE SENSOR PROTEIN NARQ"/>
    <property type="match status" value="1"/>
</dbReference>
<keyword evidence="12" id="KW-1185">Reference proteome</keyword>
<dbReference type="Pfam" id="PF07730">
    <property type="entry name" value="HisKA_3"/>
    <property type="match status" value="1"/>
</dbReference>
<dbReference type="GO" id="GO:0016301">
    <property type="term" value="F:kinase activity"/>
    <property type="evidence" value="ECO:0007669"/>
    <property type="project" value="UniProtKB-KW"/>
</dbReference>
<evidence type="ECO:0000256" key="6">
    <source>
        <dbReference type="ARBA" id="ARBA00022777"/>
    </source>
</evidence>
<keyword evidence="9" id="KW-1133">Transmembrane helix</keyword>
<evidence type="ECO:0000256" key="4">
    <source>
        <dbReference type="ARBA" id="ARBA00022679"/>
    </source>
</evidence>
<gene>
    <name evidence="11" type="ORF">FB470_001594</name>
</gene>
<feature type="transmembrane region" description="Helical" evidence="9">
    <location>
        <begin position="99"/>
        <end position="118"/>
    </location>
</feature>
<dbReference type="Proteomes" id="UP001229651">
    <property type="component" value="Unassembled WGS sequence"/>
</dbReference>
<dbReference type="RefSeq" id="WP_306990078.1">
    <property type="nucleotide sequence ID" value="NZ_JAUSUT010000001.1"/>
</dbReference>
<evidence type="ECO:0000256" key="9">
    <source>
        <dbReference type="SAM" id="Phobius"/>
    </source>
</evidence>
<keyword evidence="7" id="KW-0067">ATP-binding</keyword>
<dbReference type="SMART" id="SM00387">
    <property type="entry name" value="HATPase_c"/>
    <property type="match status" value="1"/>
</dbReference>
<dbReference type="InterPro" id="IPR050482">
    <property type="entry name" value="Sensor_HK_TwoCompSys"/>
</dbReference>
<keyword evidence="9" id="KW-0812">Transmembrane</keyword>
<dbReference type="InterPro" id="IPR003594">
    <property type="entry name" value="HATPase_dom"/>
</dbReference>
<feature type="transmembrane region" description="Helical" evidence="9">
    <location>
        <begin position="125"/>
        <end position="145"/>
    </location>
</feature>
<evidence type="ECO:0000256" key="8">
    <source>
        <dbReference type="ARBA" id="ARBA00023012"/>
    </source>
</evidence>
<evidence type="ECO:0000313" key="11">
    <source>
        <dbReference type="EMBL" id="MDQ0377600.1"/>
    </source>
</evidence>
<evidence type="ECO:0000313" key="12">
    <source>
        <dbReference type="Proteomes" id="UP001229651"/>
    </source>
</evidence>
<dbReference type="Gene3D" id="1.20.5.1930">
    <property type="match status" value="1"/>
</dbReference>